<dbReference type="InterPro" id="IPR027417">
    <property type="entry name" value="P-loop_NTPase"/>
</dbReference>
<gene>
    <name evidence="2" type="ORF">ENG47_03695</name>
</gene>
<feature type="domain" description="TraG P-loop" evidence="1">
    <location>
        <begin position="134"/>
        <end position="504"/>
    </location>
</feature>
<organism evidence="2">
    <name type="scientific">Aerophobetes bacterium</name>
    <dbReference type="NCBI Taxonomy" id="2030807"/>
    <lineage>
        <taxon>Bacteria</taxon>
        <taxon>Candidatus Aerophobota</taxon>
    </lineage>
</organism>
<evidence type="ECO:0000313" key="2">
    <source>
        <dbReference type="EMBL" id="HDN84843.1"/>
    </source>
</evidence>
<dbReference type="Pfam" id="PF19044">
    <property type="entry name" value="P-loop_TraG"/>
    <property type="match status" value="1"/>
</dbReference>
<evidence type="ECO:0000259" key="1">
    <source>
        <dbReference type="Pfam" id="PF19044"/>
    </source>
</evidence>
<dbReference type="Proteomes" id="UP000885660">
    <property type="component" value="Unassembled WGS sequence"/>
</dbReference>
<reference evidence="2" key="1">
    <citation type="journal article" date="2020" name="mSystems">
        <title>Genome- and Community-Level Interaction Insights into Carbon Utilization and Element Cycling Functions of Hydrothermarchaeota in Hydrothermal Sediment.</title>
        <authorList>
            <person name="Zhou Z."/>
            <person name="Liu Y."/>
            <person name="Xu W."/>
            <person name="Pan J."/>
            <person name="Luo Z.H."/>
            <person name="Li M."/>
        </authorList>
    </citation>
    <scope>NUCLEOTIDE SEQUENCE [LARGE SCALE GENOMIC DNA]</scope>
    <source>
        <strain evidence="2">HyVt-219</strain>
    </source>
</reference>
<name>A0A7V0QTB0_UNCAE</name>
<dbReference type="Gene3D" id="3.40.50.300">
    <property type="entry name" value="P-loop containing nucleotide triphosphate hydrolases"/>
    <property type="match status" value="1"/>
</dbReference>
<dbReference type="Gene3D" id="1.10.8.730">
    <property type="match status" value="1"/>
</dbReference>
<dbReference type="CDD" id="cd01127">
    <property type="entry name" value="TrwB_TraG_TraD_VirD4"/>
    <property type="match status" value="1"/>
</dbReference>
<dbReference type="CDD" id="cd01670">
    <property type="entry name" value="Death"/>
    <property type="match status" value="1"/>
</dbReference>
<dbReference type="PANTHER" id="PTHR38467:SF1">
    <property type="entry name" value="CONJUGATIVE TRANSFER: ASSEMBLY"/>
    <property type="match status" value="1"/>
</dbReference>
<accession>A0A7V0QTB0</accession>
<dbReference type="InterPro" id="IPR043964">
    <property type="entry name" value="P-loop_TraG"/>
</dbReference>
<protein>
    <submittedName>
        <fullName evidence="2">DUF87 domain-containing protein</fullName>
    </submittedName>
</protein>
<dbReference type="InterPro" id="IPR025955">
    <property type="entry name" value="TraC/Conjuga_ATPase"/>
</dbReference>
<dbReference type="AlphaFoldDB" id="A0A7V0QTB0"/>
<dbReference type="EMBL" id="DRBC01000219">
    <property type="protein sequence ID" value="HDN84843.1"/>
    <property type="molecule type" value="Genomic_DNA"/>
</dbReference>
<proteinExistence type="predicted"/>
<dbReference type="SUPFAM" id="SSF52540">
    <property type="entry name" value="P-loop containing nucleoside triphosphate hydrolases"/>
    <property type="match status" value="1"/>
</dbReference>
<dbReference type="Pfam" id="PF11130">
    <property type="entry name" value="TraC_F_IV"/>
    <property type="match status" value="1"/>
</dbReference>
<dbReference type="PANTHER" id="PTHR38467">
    <property type="match status" value="1"/>
</dbReference>
<sequence length="508" mass="57670">MQATGPLALFFPKVKQAAEELYYALDRAERGETFIKTYLTYVTFTKSIREAKEAENKVLTLLKLCNYVPQVETSVKATVFLKALPMAYEPYISRFLQRGKTVLSSNCPHLVPIVGDWKGTKTPAEIVFSRRGEIMYIDLFDSPGNYNCVVSAASGSGKSFFVNDLIINYLAMGGKVFVLDVGGSYEKLCENLNGEYIEFTYEKWPILNPFSSLKVEDGKIDEEDLGFVTPLIAKMAAGEERLSKVQEGELEEMIVKTVEKFGTDATISNLYDILVEHGHKDLAKMIYSYAKGKYARLFNAPATIHFDKDFVVLEMQGIRGKKDLVSVVLLMVLFHINKIITTTPRGQRKLVVIDEAWDLLSDPYSAKFIENAYRIYRKYGAAAISITQNLADLYMNESGRAVADNADFYFLLRQKPESITQLMESKKLILNEAYRDLLLSLRKVTGKYSEIFFYTPLGKGVGRFIPDPFTYWLFTTDPNDLQKIKELKQKGYSTTEAIKILAQEHEYD</sequence>
<dbReference type="InterPro" id="IPR053155">
    <property type="entry name" value="F-pilin_assembly_TraC"/>
</dbReference>
<comment type="caution">
    <text evidence="2">The sequence shown here is derived from an EMBL/GenBank/DDBJ whole genome shotgun (WGS) entry which is preliminary data.</text>
</comment>